<evidence type="ECO:0000313" key="6">
    <source>
        <dbReference type="Proteomes" id="UP000324194"/>
    </source>
</evidence>
<dbReference type="OrthoDB" id="9787219at2"/>
<name>A0A5E4PF43_9COXI</name>
<dbReference type="Pfam" id="PF02826">
    <property type="entry name" value="2-Hacid_dh_C"/>
    <property type="match status" value="1"/>
</dbReference>
<gene>
    <name evidence="5" type="primary">ghrA</name>
    <name evidence="5" type="ORF">AQUSIP_08990</name>
</gene>
<reference evidence="5 6" key="1">
    <citation type="submission" date="2019-08" db="EMBL/GenBank/DDBJ databases">
        <authorList>
            <person name="Guy L."/>
        </authorList>
    </citation>
    <scope>NUCLEOTIDE SEQUENCE [LARGE SCALE GENOMIC DNA]</scope>
    <source>
        <strain evidence="5 6">SGT-108</strain>
    </source>
</reference>
<evidence type="ECO:0000313" key="5">
    <source>
        <dbReference type="EMBL" id="VVC75609.1"/>
    </source>
</evidence>
<dbReference type="PROSITE" id="PS00671">
    <property type="entry name" value="D_2_HYDROXYACID_DH_3"/>
    <property type="match status" value="1"/>
</dbReference>
<keyword evidence="1" id="KW-0560">Oxidoreductase</keyword>
<dbReference type="PANTHER" id="PTHR43333:SF1">
    <property type="entry name" value="D-ISOMER SPECIFIC 2-HYDROXYACID DEHYDROGENASE NAD-BINDING DOMAIN-CONTAINING PROTEIN"/>
    <property type="match status" value="1"/>
</dbReference>
<evidence type="ECO:0000256" key="2">
    <source>
        <dbReference type="ARBA" id="ARBA00023027"/>
    </source>
</evidence>
<dbReference type="InterPro" id="IPR036291">
    <property type="entry name" value="NAD(P)-bd_dom_sf"/>
</dbReference>
<protein>
    <submittedName>
        <fullName evidence="5">Glyoxylate/hydroxypyruvate reductase A</fullName>
    </submittedName>
</protein>
<dbReference type="CDD" id="cd12164">
    <property type="entry name" value="GDH_like_2"/>
    <property type="match status" value="1"/>
</dbReference>
<dbReference type="SUPFAM" id="SSF51735">
    <property type="entry name" value="NAD(P)-binding Rossmann-fold domains"/>
    <property type="match status" value="1"/>
</dbReference>
<keyword evidence="2" id="KW-0520">NAD</keyword>
<keyword evidence="5" id="KW-0670">Pyruvate</keyword>
<feature type="domain" description="D-isomer specific 2-hydroxyacid dehydrogenase NAD-binding" evidence="4">
    <location>
        <begin position="152"/>
        <end position="324"/>
    </location>
</feature>
<dbReference type="PANTHER" id="PTHR43333">
    <property type="entry name" value="2-HACID_DH_C DOMAIN-CONTAINING PROTEIN"/>
    <property type="match status" value="1"/>
</dbReference>
<keyword evidence="3" id="KW-0812">Transmembrane</keyword>
<dbReference type="KEGG" id="asip:AQUSIP_08990"/>
<dbReference type="InterPro" id="IPR029753">
    <property type="entry name" value="D-isomer_DH_CS"/>
</dbReference>
<keyword evidence="6" id="KW-1185">Reference proteome</keyword>
<organism evidence="5 6">
    <name type="scientific">Aquicella siphonis</name>
    <dbReference type="NCBI Taxonomy" id="254247"/>
    <lineage>
        <taxon>Bacteria</taxon>
        <taxon>Pseudomonadati</taxon>
        <taxon>Pseudomonadota</taxon>
        <taxon>Gammaproteobacteria</taxon>
        <taxon>Legionellales</taxon>
        <taxon>Coxiellaceae</taxon>
        <taxon>Aquicella</taxon>
    </lineage>
</organism>
<feature type="transmembrane region" description="Helical" evidence="3">
    <location>
        <begin position="26"/>
        <end position="48"/>
    </location>
</feature>
<sequence>MRPQSETQIGAVSTIRLLQFQLLRKFVTMPVFINLMVAAPQMAILILVGRHDSERHSMQWFSQAWKQALLDLDPALDIRIWPDAGNHSEIELILVWNHPPGLLKQFHHAKAIYSLAAGVDHIFVDPDIDSRLPIVRIVDSYMANDIVQYVAAYVLQYIKRVQHWADKQKNSVWYKQPPFTFADKAIGIMGLGHLGGKAASILQQMGLTVNGWSQSPKQLPGVNQFAGDAQFHEFLSHTDILICMLPLTAKTENILNRNTFSYLRNGAYLINVGRGQHLVEEDLLSALSSGQLSGACLDVFRQEPLPQNHPFWSHPDIRVTPHIASVTNPVTAAPQLYENYRRLMAGLPLFNRVDLQKGY</sequence>
<dbReference type="Proteomes" id="UP000324194">
    <property type="component" value="Chromosome 1"/>
</dbReference>
<dbReference type="GO" id="GO:0051287">
    <property type="term" value="F:NAD binding"/>
    <property type="evidence" value="ECO:0007669"/>
    <property type="project" value="InterPro"/>
</dbReference>
<dbReference type="AlphaFoldDB" id="A0A5E4PF43"/>
<dbReference type="Gene3D" id="3.40.50.720">
    <property type="entry name" value="NAD(P)-binding Rossmann-like Domain"/>
    <property type="match status" value="2"/>
</dbReference>
<keyword evidence="3" id="KW-0472">Membrane</keyword>
<accession>A0A5E4PF43</accession>
<dbReference type="EMBL" id="LR699119">
    <property type="protein sequence ID" value="VVC75609.1"/>
    <property type="molecule type" value="Genomic_DNA"/>
</dbReference>
<evidence type="ECO:0000256" key="1">
    <source>
        <dbReference type="ARBA" id="ARBA00023002"/>
    </source>
</evidence>
<evidence type="ECO:0000259" key="4">
    <source>
        <dbReference type="Pfam" id="PF02826"/>
    </source>
</evidence>
<dbReference type="InterPro" id="IPR006140">
    <property type="entry name" value="D-isomer_DH_NAD-bd"/>
</dbReference>
<keyword evidence="3" id="KW-1133">Transmembrane helix</keyword>
<dbReference type="GO" id="GO:0016616">
    <property type="term" value="F:oxidoreductase activity, acting on the CH-OH group of donors, NAD or NADP as acceptor"/>
    <property type="evidence" value="ECO:0007669"/>
    <property type="project" value="UniProtKB-ARBA"/>
</dbReference>
<evidence type="ECO:0000256" key="3">
    <source>
        <dbReference type="SAM" id="Phobius"/>
    </source>
</evidence>
<proteinExistence type="predicted"/>
<dbReference type="SUPFAM" id="SSF52283">
    <property type="entry name" value="Formate/glycerate dehydrogenase catalytic domain-like"/>
    <property type="match status" value="1"/>
</dbReference>